<evidence type="ECO:0000313" key="4">
    <source>
        <dbReference type="Proteomes" id="UP001629462"/>
    </source>
</evidence>
<feature type="transmembrane region" description="Helical" evidence="1">
    <location>
        <begin position="12"/>
        <end position="29"/>
    </location>
</feature>
<evidence type="ECO:0000256" key="1">
    <source>
        <dbReference type="SAM" id="Phobius"/>
    </source>
</evidence>
<dbReference type="EMBL" id="JAQQDB010000010">
    <property type="protein sequence ID" value="MFM0518297.1"/>
    <property type="molecule type" value="Genomic_DNA"/>
</dbReference>
<sequence>MSARRATSEKNFLYRGGLVLLCAHWEGFLRNSVRLYFKHVFAQELRLKELAPNFVAAAFFADVQRAGKAEYPGSVDTHGKLAQRIISRADEVCRNSTWEVRAEGNPGTEVLARLLSSAGLNPRLGLDAANWSTMSVFIDEQVVRDRHLVAHGEGFQISRIEFLERADRMLGLLDRVSSELIGAAERRIYLSMETDSQVA</sequence>
<evidence type="ECO:0000313" key="3">
    <source>
        <dbReference type="EMBL" id="MFM0518297.1"/>
    </source>
</evidence>
<comment type="caution">
    <text evidence="3">The sequence shown here is derived from an EMBL/GenBank/DDBJ whole genome shotgun (WGS) entry which is preliminary data.</text>
</comment>
<feature type="domain" description="RiboL-PSP-HEPN" evidence="2">
    <location>
        <begin position="8"/>
        <end position="177"/>
    </location>
</feature>
<organism evidence="3 4">
    <name type="scientific">Caballeronia jiangsuensis</name>
    <dbReference type="NCBI Taxonomy" id="1458357"/>
    <lineage>
        <taxon>Bacteria</taxon>
        <taxon>Pseudomonadati</taxon>
        <taxon>Pseudomonadota</taxon>
        <taxon>Betaproteobacteria</taxon>
        <taxon>Burkholderiales</taxon>
        <taxon>Burkholderiaceae</taxon>
        <taxon>Caballeronia</taxon>
    </lineage>
</organism>
<keyword evidence="1" id="KW-0812">Transmembrane</keyword>
<reference evidence="3 4" key="1">
    <citation type="journal article" date="2024" name="Chem. Sci.">
        <title>Discovery of megapolipeptins by genome mining of a Burkholderiales bacteria collection.</title>
        <authorList>
            <person name="Paulo B.S."/>
            <person name="Recchia M.J.J."/>
            <person name="Lee S."/>
            <person name="Fergusson C.H."/>
            <person name="Romanowski S.B."/>
            <person name="Hernandez A."/>
            <person name="Krull N."/>
            <person name="Liu D.Y."/>
            <person name="Cavanagh H."/>
            <person name="Bos A."/>
            <person name="Gray C.A."/>
            <person name="Murphy B.T."/>
            <person name="Linington R.G."/>
            <person name="Eustaquio A.S."/>
        </authorList>
    </citation>
    <scope>NUCLEOTIDE SEQUENCE [LARGE SCALE GENOMIC DNA]</scope>
    <source>
        <strain evidence="3 4">RL17-374-BIF-D</strain>
    </source>
</reference>
<name>A0ABW9CK39_9BURK</name>
<gene>
    <name evidence="3" type="ORF">PQR08_12770</name>
</gene>
<keyword evidence="4" id="KW-1185">Reference proteome</keyword>
<evidence type="ECO:0000259" key="2">
    <source>
        <dbReference type="Pfam" id="PF18735"/>
    </source>
</evidence>
<accession>A0ABW9CK39</accession>
<dbReference type="Proteomes" id="UP001629462">
    <property type="component" value="Unassembled WGS sequence"/>
</dbReference>
<keyword evidence="1" id="KW-0472">Membrane</keyword>
<dbReference type="Pfam" id="PF18735">
    <property type="entry name" value="HEPN_RiboL-PSP"/>
    <property type="match status" value="1"/>
</dbReference>
<proteinExistence type="predicted"/>
<protein>
    <submittedName>
        <fullName evidence="3">MAE_28990/MAE_18760 family HEPN-like nuclease</fullName>
    </submittedName>
</protein>
<dbReference type="InterPro" id="IPR041519">
    <property type="entry name" value="HEPN_RiboL-PSP"/>
</dbReference>
<keyword evidence="1" id="KW-1133">Transmembrane helix</keyword>